<feature type="transmembrane region" description="Helical" evidence="3">
    <location>
        <begin position="70"/>
        <end position="92"/>
    </location>
</feature>
<dbReference type="PANTHER" id="PTHR11360:SF287">
    <property type="entry name" value="MFS MONOCARBOXYLATE TRANSPORTER"/>
    <property type="match status" value="1"/>
</dbReference>
<protein>
    <submittedName>
        <fullName evidence="4">Major facilitator superfamily domain-containing protein</fullName>
    </submittedName>
</protein>
<dbReference type="InterPro" id="IPR050327">
    <property type="entry name" value="Proton-linked_MCT"/>
</dbReference>
<keyword evidence="5" id="KW-1185">Reference proteome</keyword>
<comment type="similarity">
    <text evidence="2">Belongs to the major facilitator superfamily. Monocarboxylate porter (TC 2.A.1.13) family.</text>
</comment>
<evidence type="ECO:0000256" key="2">
    <source>
        <dbReference type="ARBA" id="ARBA00006727"/>
    </source>
</evidence>
<comment type="subcellular location">
    <subcellularLocation>
        <location evidence="1">Membrane</location>
        <topology evidence="1">Multi-pass membrane protein</topology>
    </subcellularLocation>
</comment>
<feature type="transmembrane region" description="Helical" evidence="3">
    <location>
        <begin position="104"/>
        <end position="120"/>
    </location>
</feature>
<feature type="transmembrane region" description="Helical" evidence="3">
    <location>
        <begin position="273"/>
        <end position="293"/>
    </location>
</feature>
<name>A0A5N6V5A0_ASPTM</name>
<evidence type="ECO:0000313" key="5">
    <source>
        <dbReference type="Proteomes" id="UP000326950"/>
    </source>
</evidence>
<dbReference type="GO" id="GO:0016020">
    <property type="term" value="C:membrane"/>
    <property type="evidence" value="ECO:0007669"/>
    <property type="project" value="UniProtKB-SubCell"/>
</dbReference>
<feature type="transmembrane region" description="Helical" evidence="3">
    <location>
        <begin position="161"/>
        <end position="183"/>
    </location>
</feature>
<gene>
    <name evidence="4" type="ORF">BDV40DRAFT_30168</name>
</gene>
<evidence type="ECO:0000313" key="4">
    <source>
        <dbReference type="EMBL" id="KAE8166044.1"/>
    </source>
</evidence>
<organism evidence="4 5">
    <name type="scientific">Aspergillus tamarii</name>
    <dbReference type="NCBI Taxonomy" id="41984"/>
    <lineage>
        <taxon>Eukaryota</taxon>
        <taxon>Fungi</taxon>
        <taxon>Dikarya</taxon>
        <taxon>Ascomycota</taxon>
        <taxon>Pezizomycotina</taxon>
        <taxon>Eurotiomycetes</taxon>
        <taxon>Eurotiomycetidae</taxon>
        <taxon>Eurotiales</taxon>
        <taxon>Aspergillaceae</taxon>
        <taxon>Aspergillus</taxon>
        <taxon>Aspergillus subgen. Circumdati</taxon>
    </lineage>
</organism>
<feature type="transmembrane region" description="Helical" evidence="3">
    <location>
        <begin position="300"/>
        <end position="320"/>
    </location>
</feature>
<dbReference type="SUPFAM" id="SSF103473">
    <property type="entry name" value="MFS general substrate transporter"/>
    <property type="match status" value="1"/>
</dbReference>
<feature type="transmembrane region" description="Helical" evidence="3">
    <location>
        <begin position="235"/>
        <end position="253"/>
    </location>
</feature>
<feature type="transmembrane region" description="Helical" evidence="3">
    <location>
        <begin position="29"/>
        <end position="50"/>
    </location>
</feature>
<feature type="transmembrane region" description="Helical" evidence="3">
    <location>
        <begin position="359"/>
        <end position="381"/>
    </location>
</feature>
<dbReference type="InterPro" id="IPR011701">
    <property type="entry name" value="MFS"/>
</dbReference>
<keyword evidence="3" id="KW-1133">Transmembrane helix</keyword>
<dbReference type="GO" id="GO:0022857">
    <property type="term" value="F:transmembrane transporter activity"/>
    <property type="evidence" value="ECO:0007669"/>
    <property type="project" value="InterPro"/>
</dbReference>
<evidence type="ECO:0000256" key="3">
    <source>
        <dbReference type="SAM" id="Phobius"/>
    </source>
</evidence>
<feature type="transmembrane region" description="Helical" evidence="3">
    <location>
        <begin position="401"/>
        <end position="422"/>
    </location>
</feature>
<feature type="transmembrane region" description="Helical" evidence="3">
    <location>
        <begin position="132"/>
        <end position="149"/>
    </location>
</feature>
<dbReference type="Proteomes" id="UP000326950">
    <property type="component" value="Unassembled WGS sequence"/>
</dbReference>
<dbReference type="AlphaFoldDB" id="A0A5N6V5A0"/>
<sequence>MEDIEFESGVFSHRQENSALPPTDRGKDAWLTLAACCALEALVWGFPFSFGVFQEYYDRQEAFTSDKSTVAAIGTTATGLMYCTAPLIYGLLRRFPKYRKMLSVMGYIVLLASIVGASFANTASQLLATQGVLYALGGSVHYFPAFLYLDEWFVRRKGLAYGIFIAGAGIAGIVTPFAMSWILDTWGFRTALRTWAILSFTLTTPALFFMKRRIPHSQSPRGPIKLDLTFLKSPSLWILLFGNIIQSLGYFMPTFYMPYFAVDQGWSTLSGTVAIALFSAANVVGATLMGWLVDRYHVTFALNICAGGTVVAVFLFWSFAVYKLMLFIFAFSYGVFAGGFPATWSGCGTVVRRSYNVETGMIMALFTAGKGIGSLISGPVGSALVASDTLKRGVGFAYGSGYGYLIIFCGVTASFTTVGWIGKKFGLVA</sequence>
<dbReference type="Pfam" id="PF07690">
    <property type="entry name" value="MFS_1"/>
    <property type="match status" value="1"/>
</dbReference>
<keyword evidence="3" id="KW-0472">Membrane</keyword>
<proteinExistence type="inferred from homology"/>
<dbReference type="Gene3D" id="1.20.1250.20">
    <property type="entry name" value="MFS general substrate transporter like domains"/>
    <property type="match status" value="2"/>
</dbReference>
<dbReference type="EMBL" id="ML738596">
    <property type="protein sequence ID" value="KAE8166044.1"/>
    <property type="molecule type" value="Genomic_DNA"/>
</dbReference>
<feature type="transmembrane region" description="Helical" evidence="3">
    <location>
        <begin position="326"/>
        <end position="347"/>
    </location>
</feature>
<feature type="transmembrane region" description="Helical" evidence="3">
    <location>
        <begin position="195"/>
        <end position="214"/>
    </location>
</feature>
<dbReference type="PANTHER" id="PTHR11360">
    <property type="entry name" value="MONOCARBOXYLATE TRANSPORTER"/>
    <property type="match status" value="1"/>
</dbReference>
<reference evidence="4 5" key="1">
    <citation type="submission" date="2019-04" db="EMBL/GenBank/DDBJ databases">
        <title>Friends and foes A comparative genomics study of 23 Aspergillus species from section Flavi.</title>
        <authorList>
            <consortium name="DOE Joint Genome Institute"/>
            <person name="Kjaerbolling I."/>
            <person name="Vesth T."/>
            <person name="Frisvad J.C."/>
            <person name="Nybo J.L."/>
            <person name="Theobald S."/>
            <person name="Kildgaard S."/>
            <person name="Isbrandt T."/>
            <person name="Kuo A."/>
            <person name="Sato A."/>
            <person name="Lyhne E.K."/>
            <person name="Kogle M.E."/>
            <person name="Wiebenga A."/>
            <person name="Kun R.S."/>
            <person name="Lubbers R.J."/>
            <person name="Makela M.R."/>
            <person name="Barry K."/>
            <person name="Chovatia M."/>
            <person name="Clum A."/>
            <person name="Daum C."/>
            <person name="Haridas S."/>
            <person name="He G."/>
            <person name="LaButti K."/>
            <person name="Lipzen A."/>
            <person name="Mondo S."/>
            <person name="Riley R."/>
            <person name="Salamov A."/>
            <person name="Simmons B.A."/>
            <person name="Magnuson J.K."/>
            <person name="Henrissat B."/>
            <person name="Mortensen U.H."/>
            <person name="Larsen T.O."/>
            <person name="Devries R.P."/>
            <person name="Grigoriev I.V."/>
            <person name="Machida M."/>
            <person name="Baker S.E."/>
            <person name="Andersen M.R."/>
        </authorList>
    </citation>
    <scope>NUCLEOTIDE SEQUENCE [LARGE SCALE GENOMIC DNA]</scope>
    <source>
        <strain evidence="4 5">CBS 117626</strain>
    </source>
</reference>
<dbReference type="OrthoDB" id="2213137at2759"/>
<dbReference type="InterPro" id="IPR036259">
    <property type="entry name" value="MFS_trans_sf"/>
</dbReference>
<accession>A0A5N6V5A0</accession>
<keyword evidence="3" id="KW-0812">Transmembrane</keyword>
<evidence type="ECO:0000256" key="1">
    <source>
        <dbReference type="ARBA" id="ARBA00004141"/>
    </source>
</evidence>